<feature type="non-terminal residue" evidence="1">
    <location>
        <position position="1"/>
    </location>
</feature>
<name>A0AC60QDF3_IXOPE</name>
<protein>
    <submittedName>
        <fullName evidence="1">Uncharacterized protein</fullName>
    </submittedName>
</protein>
<evidence type="ECO:0000313" key="2">
    <source>
        <dbReference type="Proteomes" id="UP000805193"/>
    </source>
</evidence>
<feature type="non-terminal residue" evidence="1">
    <location>
        <position position="55"/>
    </location>
</feature>
<dbReference type="Proteomes" id="UP000805193">
    <property type="component" value="Unassembled WGS sequence"/>
</dbReference>
<comment type="caution">
    <text evidence="1">The sequence shown here is derived from an EMBL/GenBank/DDBJ whole genome shotgun (WGS) entry which is preliminary data.</text>
</comment>
<gene>
    <name evidence="1" type="ORF">HPB47_022301</name>
</gene>
<evidence type="ECO:0000313" key="1">
    <source>
        <dbReference type="EMBL" id="KAG0430879.1"/>
    </source>
</evidence>
<dbReference type="EMBL" id="JABSTQ010009281">
    <property type="protein sequence ID" value="KAG0430879.1"/>
    <property type="molecule type" value="Genomic_DNA"/>
</dbReference>
<accession>A0AC60QDF3</accession>
<reference evidence="1 2" key="1">
    <citation type="journal article" date="2020" name="Cell">
        <title>Large-Scale Comparative Analyses of Tick Genomes Elucidate Their Genetic Diversity and Vector Capacities.</title>
        <authorList>
            <consortium name="Tick Genome and Microbiome Consortium (TIGMIC)"/>
            <person name="Jia N."/>
            <person name="Wang J."/>
            <person name="Shi W."/>
            <person name="Du L."/>
            <person name="Sun Y."/>
            <person name="Zhan W."/>
            <person name="Jiang J.F."/>
            <person name="Wang Q."/>
            <person name="Zhang B."/>
            <person name="Ji P."/>
            <person name="Bell-Sakyi L."/>
            <person name="Cui X.M."/>
            <person name="Yuan T.T."/>
            <person name="Jiang B.G."/>
            <person name="Yang W.F."/>
            <person name="Lam T.T."/>
            <person name="Chang Q.C."/>
            <person name="Ding S.J."/>
            <person name="Wang X.J."/>
            <person name="Zhu J.G."/>
            <person name="Ruan X.D."/>
            <person name="Zhao L."/>
            <person name="Wei J.T."/>
            <person name="Ye R.Z."/>
            <person name="Que T.C."/>
            <person name="Du C.H."/>
            <person name="Zhou Y.H."/>
            <person name="Cheng J.X."/>
            <person name="Dai P.F."/>
            <person name="Guo W.B."/>
            <person name="Han X.H."/>
            <person name="Huang E.J."/>
            <person name="Li L.F."/>
            <person name="Wei W."/>
            <person name="Gao Y.C."/>
            <person name="Liu J.Z."/>
            <person name="Shao H.Z."/>
            <person name="Wang X."/>
            <person name="Wang C.C."/>
            <person name="Yang T.C."/>
            <person name="Huo Q.B."/>
            <person name="Li W."/>
            <person name="Chen H.Y."/>
            <person name="Chen S.E."/>
            <person name="Zhou L.G."/>
            <person name="Ni X.B."/>
            <person name="Tian J.H."/>
            <person name="Sheng Y."/>
            <person name="Liu T."/>
            <person name="Pan Y.S."/>
            <person name="Xia L.Y."/>
            <person name="Li J."/>
            <person name="Zhao F."/>
            <person name="Cao W.C."/>
        </authorList>
    </citation>
    <scope>NUCLEOTIDE SEQUENCE [LARGE SCALE GENOMIC DNA]</scope>
    <source>
        <strain evidence="1">Iper-2018</strain>
    </source>
</reference>
<organism evidence="1 2">
    <name type="scientific">Ixodes persulcatus</name>
    <name type="common">Taiga tick</name>
    <dbReference type="NCBI Taxonomy" id="34615"/>
    <lineage>
        <taxon>Eukaryota</taxon>
        <taxon>Metazoa</taxon>
        <taxon>Ecdysozoa</taxon>
        <taxon>Arthropoda</taxon>
        <taxon>Chelicerata</taxon>
        <taxon>Arachnida</taxon>
        <taxon>Acari</taxon>
        <taxon>Parasitiformes</taxon>
        <taxon>Ixodida</taxon>
        <taxon>Ixodoidea</taxon>
        <taxon>Ixodidae</taxon>
        <taxon>Ixodinae</taxon>
        <taxon>Ixodes</taxon>
    </lineage>
</organism>
<sequence length="55" mass="6037">YPTASTINRPSRQMTEDTAATDADGFTLVQRKRRVKPSSGSCTNSKLASVPRPQR</sequence>
<proteinExistence type="predicted"/>
<keyword evidence="2" id="KW-1185">Reference proteome</keyword>